<evidence type="ECO:0000256" key="6">
    <source>
        <dbReference type="SAM" id="Phobius"/>
    </source>
</evidence>
<proteinExistence type="predicted"/>
<evidence type="ECO:0000256" key="1">
    <source>
        <dbReference type="ARBA" id="ARBA00004651"/>
    </source>
</evidence>
<keyword evidence="2" id="KW-1003">Cell membrane</keyword>
<organism evidence="8 9">
    <name type="scientific">Photobacterium damselae</name>
    <dbReference type="NCBI Taxonomy" id="38293"/>
    <lineage>
        <taxon>Bacteria</taxon>
        <taxon>Pseudomonadati</taxon>
        <taxon>Pseudomonadota</taxon>
        <taxon>Gammaproteobacteria</taxon>
        <taxon>Vibrionales</taxon>
        <taxon>Vibrionaceae</taxon>
        <taxon>Photobacterium</taxon>
    </lineage>
</organism>
<dbReference type="InterPro" id="IPR037185">
    <property type="entry name" value="EmrE-like"/>
</dbReference>
<feature type="transmembrane region" description="Helical" evidence="6">
    <location>
        <begin position="184"/>
        <end position="207"/>
    </location>
</feature>
<sequence>MERNDSLTRIFYIVLMGFGFPIMRYMSIHFDTLNNNAIRFLSGGIFFCVICLFKFREEIKTILKDYRTVLSLFLLATFMTANMFFFINGLKYTSAISGSIFGILAMPLGIIFASIFYPDERKIVTNRRFAYGAIIAFLGSLVFVLNSHYSNGNEIIYTGYIYLTCAITIQSIQNLIVKKLALNLPAIVISASTATLSGIIFLAIAIYTDTFSNLKEVPFTLITGLIFAGIYGMLTGMLMAFYILKKQGVAIFNMTQLLIPISTGIIGYMTLGETISTMQMIGGIIVICGCILASRREHTKKVVSDTLSTSKL</sequence>
<accession>A0A2X1XKT9</accession>
<evidence type="ECO:0000259" key="7">
    <source>
        <dbReference type="Pfam" id="PF00892"/>
    </source>
</evidence>
<dbReference type="SUPFAM" id="SSF103481">
    <property type="entry name" value="Multidrug resistance efflux transporter EmrE"/>
    <property type="match status" value="2"/>
</dbReference>
<evidence type="ECO:0000256" key="3">
    <source>
        <dbReference type="ARBA" id="ARBA00022692"/>
    </source>
</evidence>
<evidence type="ECO:0000256" key="4">
    <source>
        <dbReference type="ARBA" id="ARBA00022989"/>
    </source>
</evidence>
<dbReference type="AlphaFoldDB" id="A0A2X1XKT9"/>
<feature type="transmembrane region" description="Helical" evidence="6">
    <location>
        <begin position="277"/>
        <end position="294"/>
    </location>
</feature>
<dbReference type="PANTHER" id="PTHR32322">
    <property type="entry name" value="INNER MEMBRANE TRANSPORTER"/>
    <property type="match status" value="1"/>
</dbReference>
<feature type="transmembrane region" description="Helical" evidence="6">
    <location>
        <begin position="155"/>
        <end position="177"/>
    </location>
</feature>
<gene>
    <name evidence="8" type="ORF">NCTC11647_02973</name>
</gene>
<feature type="domain" description="EamA" evidence="7">
    <location>
        <begin position="13"/>
        <end position="144"/>
    </location>
</feature>
<dbReference type="EMBL" id="UATL01000005">
    <property type="protein sequence ID" value="SPY44038.1"/>
    <property type="molecule type" value="Genomic_DNA"/>
</dbReference>
<comment type="subcellular location">
    <subcellularLocation>
        <location evidence="1">Cell membrane</location>
        <topology evidence="1">Multi-pass membrane protein</topology>
    </subcellularLocation>
</comment>
<keyword evidence="3 6" id="KW-0812">Transmembrane</keyword>
<feature type="transmembrane region" description="Helical" evidence="6">
    <location>
        <begin position="38"/>
        <end position="56"/>
    </location>
</feature>
<reference evidence="8 9" key="1">
    <citation type="submission" date="2018-06" db="EMBL/GenBank/DDBJ databases">
        <authorList>
            <consortium name="Pathogen Informatics"/>
            <person name="Doyle S."/>
        </authorList>
    </citation>
    <scope>NUCLEOTIDE SEQUENCE [LARGE SCALE GENOMIC DNA]</scope>
    <source>
        <strain evidence="8 9">NCTC11647</strain>
    </source>
</reference>
<feature type="transmembrane region" description="Helical" evidence="6">
    <location>
        <begin position="7"/>
        <end position="26"/>
    </location>
</feature>
<keyword evidence="4 6" id="KW-1133">Transmembrane helix</keyword>
<dbReference type="PANTHER" id="PTHR32322:SF18">
    <property type="entry name" value="S-ADENOSYLMETHIONINE_S-ADENOSYLHOMOCYSTEINE TRANSPORTER"/>
    <property type="match status" value="1"/>
</dbReference>
<evidence type="ECO:0000256" key="5">
    <source>
        <dbReference type="ARBA" id="ARBA00023136"/>
    </source>
</evidence>
<dbReference type="OrthoDB" id="5689580at2"/>
<feature type="transmembrane region" description="Helical" evidence="6">
    <location>
        <begin position="68"/>
        <end position="90"/>
    </location>
</feature>
<dbReference type="GO" id="GO:0005886">
    <property type="term" value="C:plasma membrane"/>
    <property type="evidence" value="ECO:0007669"/>
    <property type="project" value="UniProtKB-SubCell"/>
</dbReference>
<feature type="transmembrane region" description="Helical" evidence="6">
    <location>
        <begin position="251"/>
        <end position="271"/>
    </location>
</feature>
<dbReference type="InterPro" id="IPR050638">
    <property type="entry name" value="AA-Vitamin_Transporters"/>
</dbReference>
<dbReference type="Proteomes" id="UP000251647">
    <property type="component" value="Unassembled WGS sequence"/>
</dbReference>
<dbReference type="Pfam" id="PF00892">
    <property type="entry name" value="EamA"/>
    <property type="match status" value="2"/>
</dbReference>
<dbReference type="RefSeq" id="WP_005305742.1">
    <property type="nucleotide sequence ID" value="NZ_UATL01000005.1"/>
</dbReference>
<feature type="domain" description="EamA" evidence="7">
    <location>
        <begin position="158"/>
        <end position="294"/>
    </location>
</feature>
<protein>
    <submittedName>
        <fullName evidence="8">EamA-like transporter family</fullName>
    </submittedName>
</protein>
<evidence type="ECO:0000313" key="9">
    <source>
        <dbReference type="Proteomes" id="UP000251647"/>
    </source>
</evidence>
<feature type="transmembrane region" description="Helical" evidence="6">
    <location>
        <begin position="219"/>
        <end position="244"/>
    </location>
</feature>
<feature type="transmembrane region" description="Helical" evidence="6">
    <location>
        <begin position="129"/>
        <end position="149"/>
    </location>
</feature>
<feature type="transmembrane region" description="Helical" evidence="6">
    <location>
        <begin position="96"/>
        <end position="117"/>
    </location>
</feature>
<evidence type="ECO:0000256" key="2">
    <source>
        <dbReference type="ARBA" id="ARBA00022475"/>
    </source>
</evidence>
<dbReference type="InterPro" id="IPR000620">
    <property type="entry name" value="EamA_dom"/>
</dbReference>
<keyword evidence="5 6" id="KW-0472">Membrane</keyword>
<name>A0A2X1XKT9_PHODM</name>
<evidence type="ECO:0000313" key="8">
    <source>
        <dbReference type="EMBL" id="SPY44038.1"/>
    </source>
</evidence>